<keyword evidence="3" id="KW-0378">Hydrolase</keyword>
<feature type="compositionally biased region" description="Low complexity" evidence="1">
    <location>
        <begin position="106"/>
        <end position="120"/>
    </location>
</feature>
<evidence type="ECO:0000313" key="4">
    <source>
        <dbReference type="Proteomes" id="UP000316993"/>
    </source>
</evidence>
<evidence type="ECO:0000313" key="3">
    <source>
        <dbReference type="EMBL" id="TQN07182.1"/>
    </source>
</evidence>
<evidence type="ECO:0000256" key="1">
    <source>
        <dbReference type="SAM" id="MobiDB-lite"/>
    </source>
</evidence>
<dbReference type="InterPro" id="IPR025048">
    <property type="entry name" value="DUF3987"/>
</dbReference>
<comment type="caution">
    <text evidence="3">The sequence shown here is derived from an EMBL/GenBank/DDBJ whole genome shotgun (WGS) entry which is preliminary data.</text>
</comment>
<reference evidence="3 4" key="1">
    <citation type="submission" date="2019-06" db="EMBL/GenBank/DDBJ databases">
        <title>Genomic Encyclopedia of Archaeal and Bacterial Type Strains, Phase II (KMG-II): from individual species to whole genera.</title>
        <authorList>
            <person name="Goeker M."/>
        </authorList>
    </citation>
    <scope>NUCLEOTIDE SEQUENCE [LARGE SCALE GENOMIC DNA]</scope>
    <source>
        <strain evidence="3 4">DSM 7270</strain>
    </source>
</reference>
<dbReference type="RefSeq" id="WP_244938957.1">
    <property type="nucleotide sequence ID" value="NZ_VFPV01000001.1"/>
</dbReference>
<sequence length="821" mass="89066">MIASEQFQQAIAGAGLPVPEVIHGDGTLYRFSTNGKRMDQSGWYVLHDDGDVPAGAFGCWRSGLSQTWCSKDTQAMTQAERSAHQQRMQAIAQQREADKAQRQHDAATAAAQRWEAAEPAPADHPYLAKKGVHAHGTRVESDGFLIVPMRDTNGKLWNIERINPANFKDKKGLLGGRRTGLYYSIGKPKGVLIVCEGFATGASIHEATGDAVAVAFNAGNLREVAQALHSKYPRLRLILAADDDAFTDGNPGITKATEAAKAVGGYLTKPHFSGERNDKETDFNDLHQQAGLDAVKACIEAAAPVAQEPAFPPLEGAGDGGAWPDPTPLPDALPPVAPFDAELLPHALRGWIVDIAERMQCPPDFPAVGVITALSGLIGARAVVAPKQHDDWRVVPNLWGLIVGRPGVMKSPALGEVLKPLHRLESTEREQWQAAHEAWELDTKVAELAGKANEKQAAAVAAKDPDKARALLAPTEQPTEPTMRRYVVNDSTVEALADLLVENPWGLLVYRDEVHGLLCSMDRQGQEGARGFYLTGYDGNQGHAVDRIGRGHSYVPRVCMAMLGGIQPGKVQSYVREAVNGGAGDDGLLQRFGLAVWPDIQQEFKLVDRWPDTPAKQAAWAVFERLNGLLPATDDDPQEWRFSPEAQAIFYEWLIPFETGIRGDDLHPALVSHLAKWRKLIPALALIFALVDTPDTNGVIHEGELIRALAWAEYLRTHAERLYAAALIPETTGAHALLVKIKGGKLCDGDGVLWESFTPRLVAVKSWAGLNSVDSVRKAAELLADYGWLARETVPSGDTMGRGRPSDRYMIHPALLAGGQA</sequence>
<gene>
    <name evidence="3" type="ORF">BDD18_0275</name>
</gene>
<accession>A0A543LIM6</accession>
<proteinExistence type="predicted"/>
<dbReference type="InterPro" id="IPR034154">
    <property type="entry name" value="TOPRIM_DnaG/twinkle"/>
</dbReference>
<keyword evidence="3" id="KW-0067">ATP-binding</keyword>
<organism evidence="3 4">
    <name type="scientific">Acidovorax temperans</name>
    <dbReference type="NCBI Taxonomy" id="80878"/>
    <lineage>
        <taxon>Bacteria</taxon>
        <taxon>Pseudomonadati</taxon>
        <taxon>Pseudomonadota</taxon>
        <taxon>Betaproteobacteria</taxon>
        <taxon>Burkholderiales</taxon>
        <taxon>Comamonadaceae</taxon>
        <taxon>Acidovorax</taxon>
    </lineage>
</organism>
<dbReference type="AlphaFoldDB" id="A0A543LIM6"/>
<dbReference type="CDD" id="cd01029">
    <property type="entry name" value="TOPRIM_primases"/>
    <property type="match status" value="1"/>
</dbReference>
<feature type="region of interest" description="Disordered" evidence="1">
    <location>
        <begin position="103"/>
        <end position="124"/>
    </location>
</feature>
<dbReference type="EMBL" id="VFPV01000001">
    <property type="protein sequence ID" value="TQN07182.1"/>
    <property type="molecule type" value="Genomic_DNA"/>
</dbReference>
<dbReference type="Proteomes" id="UP000316993">
    <property type="component" value="Unassembled WGS sequence"/>
</dbReference>
<dbReference type="Pfam" id="PF13148">
    <property type="entry name" value="DUF3987"/>
    <property type="match status" value="1"/>
</dbReference>
<name>A0A543LIM6_9BURK</name>
<protein>
    <submittedName>
        <fullName evidence="3">Putative DNA primase/helicase</fullName>
    </submittedName>
</protein>
<dbReference type="InterPro" id="IPR006171">
    <property type="entry name" value="TOPRIM_dom"/>
</dbReference>
<evidence type="ECO:0000259" key="2">
    <source>
        <dbReference type="Pfam" id="PF13362"/>
    </source>
</evidence>
<dbReference type="GO" id="GO:0004386">
    <property type="term" value="F:helicase activity"/>
    <property type="evidence" value="ECO:0007669"/>
    <property type="project" value="UniProtKB-KW"/>
</dbReference>
<feature type="domain" description="Toprim" evidence="2">
    <location>
        <begin position="192"/>
        <end position="291"/>
    </location>
</feature>
<keyword evidence="3" id="KW-0547">Nucleotide-binding</keyword>
<keyword evidence="3" id="KW-0347">Helicase</keyword>
<dbReference type="Pfam" id="PF13362">
    <property type="entry name" value="Toprim_3"/>
    <property type="match status" value="1"/>
</dbReference>